<accession>A0A8S1TFX6</accession>
<dbReference type="EMBL" id="CAJJDO010000021">
    <property type="protein sequence ID" value="CAD8150808.1"/>
    <property type="molecule type" value="Genomic_DNA"/>
</dbReference>
<evidence type="ECO:0000313" key="1">
    <source>
        <dbReference type="EMBL" id="CAD8150808.1"/>
    </source>
</evidence>
<organism evidence="1 2">
    <name type="scientific">Paramecium pentaurelia</name>
    <dbReference type="NCBI Taxonomy" id="43138"/>
    <lineage>
        <taxon>Eukaryota</taxon>
        <taxon>Sar</taxon>
        <taxon>Alveolata</taxon>
        <taxon>Ciliophora</taxon>
        <taxon>Intramacronucleata</taxon>
        <taxon>Oligohymenophorea</taxon>
        <taxon>Peniculida</taxon>
        <taxon>Parameciidae</taxon>
        <taxon>Paramecium</taxon>
    </lineage>
</organism>
<reference evidence="1" key="1">
    <citation type="submission" date="2021-01" db="EMBL/GenBank/DDBJ databases">
        <authorList>
            <consortium name="Genoscope - CEA"/>
            <person name="William W."/>
        </authorList>
    </citation>
    <scope>NUCLEOTIDE SEQUENCE</scope>
</reference>
<dbReference type="Proteomes" id="UP000689195">
    <property type="component" value="Unassembled WGS sequence"/>
</dbReference>
<dbReference type="OrthoDB" id="306912at2759"/>
<sequence>MLSNEYLTKVAQLLKMTSHFETQLEEQRIKLSITPHFQARTIYNLLITNTKGIMRCDIINLFRNFMQNINERELDCLFQLYSSDNSYINWDDFYQLICPYDMFLDTKIHDNINEQIVSDILQQLQRLFKIEVMYFRQAEPIRMILFEKYKENGKQFCTLLEDKQKFISTQNLINFMNKQKFQYNNQDIFCLKKRIKCSEENIPSELFIKYCPLLPFKVMISKSPDYRLITIRQPAPEITKSAELLKSKPIEQQVLPDIPQINLVPAPSQEEETFQQVASVPQFKQLKKAEISNYEFYTGKKPDATLTQSNFKQNKPENQNFKNQNDYDFKLTKSESHNFFGFKQSIPKDFGSTQRPEISKDNDQILDKYLRPSASRKGELPKKLFNKEHNNYQIQKKKSEDFQVIENKNKTGYIQETQNKPTEDILNEHLHPIKQQKDQFFDSGALTHTRKYKIFDDIPNNQLQLQSNMLFDSKSKIIDSAFDSGNLNSQQIQKKSKKYVTASMSQEEKFPQY</sequence>
<protein>
    <submittedName>
        <fullName evidence="1">Uncharacterized protein</fullName>
    </submittedName>
</protein>
<comment type="caution">
    <text evidence="1">The sequence shown here is derived from an EMBL/GenBank/DDBJ whole genome shotgun (WGS) entry which is preliminary data.</text>
</comment>
<keyword evidence="2" id="KW-1185">Reference proteome</keyword>
<gene>
    <name evidence="1" type="ORF">PPENT_87.1.T0210026</name>
</gene>
<name>A0A8S1TFX6_9CILI</name>
<proteinExistence type="predicted"/>
<evidence type="ECO:0000313" key="2">
    <source>
        <dbReference type="Proteomes" id="UP000689195"/>
    </source>
</evidence>
<dbReference type="AlphaFoldDB" id="A0A8S1TFX6"/>